<keyword evidence="2" id="KW-0238">DNA-binding</keyword>
<dbReference type="InterPro" id="IPR041657">
    <property type="entry name" value="HTH_17"/>
</dbReference>
<dbReference type="GO" id="GO:0003677">
    <property type="term" value="F:DNA binding"/>
    <property type="evidence" value="ECO:0007669"/>
    <property type="project" value="UniProtKB-KW"/>
</dbReference>
<comment type="caution">
    <text evidence="2">The sequence shown here is derived from an EMBL/GenBank/DDBJ whole genome shotgun (WGS) entry which is preliminary data.</text>
</comment>
<dbReference type="NCBIfam" id="TIGR01764">
    <property type="entry name" value="excise"/>
    <property type="match status" value="1"/>
</dbReference>
<evidence type="ECO:0000313" key="2">
    <source>
        <dbReference type="EMBL" id="HGB35437.1"/>
    </source>
</evidence>
<dbReference type="InterPro" id="IPR009061">
    <property type="entry name" value="DNA-bd_dom_put_sf"/>
</dbReference>
<dbReference type="AlphaFoldDB" id="A0A7V3KMH9"/>
<evidence type="ECO:0000259" key="1">
    <source>
        <dbReference type="Pfam" id="PF12728"/>
    </source>
</evidence>
<dbReference type="SUPFAM" id="SSF46955">
    <property type="entry name" value="Putative DNA-binding domain"/>
    <property type="match status" value="1"/>
</dbReference>
<organism evidence="2">
    <name type="scientific">candidate division WOR-3 bacterium</name>
    <dbReference type="NCBI Taxonomy" id="2052148"/>
    <lineage>
        <taxon>Bacteria</taxon>
        <taxon>Bacteria division WOR-3</taxon>
    </lineage>
</organism>
<protein>
    <submittedName>
        <fullName evidence="2">DNA-binding protein</fullName>
    </submittedName>
</protein>
<sequence length="63" mass="8031">MIEFLTVDEIAKMLRVSRVWIYKLVREKRIPYYHIEKCVRFHPQEIEQWLAECRQKEWHRDKE</sequence>
<reference evidence="2" key="1">
    <citation type="journal article" date="2020" name="mSystems">
        <title>Genome- and Community-Level Interaction Insights into Carbon Utilization and Element Cycling Functions of Hydrothermarchaeota in Hydrothermal Sediment.</title>
        <authorList>
            <person name="Zhou Z."/>
            <person name="Liu Y."/>
            <person name="Xu W."/>
            <person name="Pan J."/>
            <person name="Luo Z.H."/>
            <person name="Li M."/>
        </authorList>
    </citation>
    <scope>NUCLEOTIDE SEQUENCE [LARGE SCALE GENOMIC DNA]</scope>
    <source>
        <strain evidence="2">SpSt-754</strain>
    </source>
</reference>
<proteinExistence type="predicted"/>
<dbReference type="InterPro" id="IPR010093">
    <property type="entry name" value="SinI_DNA-bd"/>
</dbReference>
<dbReference type="EMBL" id="DTGD01000034">
    <property type="protein sequence ID" value="HGB35437.1"/>
    <property type="molecule type" value="Genomic_DNA"/>
</dbReference>
<dbReference type="Pfam" id="PF12728">
    <property type="entry name" value="HTH_17"/>
    <property type="match status" value="1"/>
</dbReference>
<accession>A0A7V3KMH9</accession>
<feature type="domain" description="Helix-turn-helix" evidence="1">
    <location>
        <begin position="4"/>
        <end position="54"/>
    </location>
</feature>
<name>A0A7V3KMH9_UNCW3</name>
<gene>
    <name evidence="2" type="ORF">ENV38_00810</name>
</gene>